<dbReference type="EMBL" id="FNHQ01000008">
    <property type="protein sequence ID" value="SDM53323.1"/>
    <property type="molecule type" value="Genomic_DNA"/>
</dbReference>
<dbReference type="Pfam" id="PF12850">
    <property type="entry name" value="Metallophos_2"/>
    <property type="match status" value="1"/>
</dbReference>
<feature type="domain" description="Calcineurin-like phosphoesterase" evidence="3">
    <location>
        <begin position="5"/>
        <end position="150"/>
    </location>
</feature>
<protein>
    <recommendedName>
        <fullName evidence="2">Phosphoesterase</fullName>
        <ecNumber evidence="2">3.1.4.-</ecNumber>
    </recommendedName>
</protein>
<dbReference type="PANTHER" id="PTHR43165">
    <property type="entry name" value="METALLOPHOSPHOESTERASE"/>
    <property type="match status" value="1"/>
</dbReference>
<dbReference type="PANTHER" id="PTHR43165:SF1">
    <property type="entry name" value="PHOSPHODIESTERASE MJ0936"/>
    <property type="match status" value="1"/>
</dbReference>
<proteinExistence type="inferred from homology"/>
<evidence type="ECO:0000256" key="1">
    <source>
        <dbReference type="ARBA" id="ARBA00008950"/>
    </source>
</evidence>
<accession>A0A1G9U0I2</accession>
<gene>
    <name evidence="4" type="ORF">SAMN05660299_01068</name>
</gene>
<dbReference type="SUPFAM" id="SSF56300">
    <property type="entry name" value="Metallo-dependent phosphatases"/>
    <property type="match status" value="1"/>
</dbReference>
<dbReference type="AlphaFoldDB" id="A0A1G9U0I2"/>
<dbReference type="InterPro" id="IPR053193">
    <property type="entry name" value="MetalloPDE_YfcE-like"/>
</dbReference>
<dbReference type="GO" id="GO:0046872">
    <property type="term" value="F:metal ion binding"/>
    <property type="evidence" value="ECO:0007669"/>
    <property type="project" value="UniProtKB-KW"/>
</dbReference>
<evidence type="ECO:0000256" key="2">
    <source>
        <dbReference type="RuleBase" id="RU362039"/>
    </source>
</evidence>
<evidence type="ECO:0000259" key="3">
    <source>
        <dbReference type="Pfam" id="PF12850"/>
    </source>
</evidence>
<keyword evidence="5" id="KW-1185">Reference proteome</keyword>
<dbReference type="NCBIfam" id="TIGR00040">
    <property type="entry name" value="yfcE"/>
    <property type="match status" value="1"/>
</dbReference>
<dbReference type="GO" id="GO:0016787">
    <property type="term" value="F:hydrolase activity"/>
    <property type="evidence" value="ECO:0007669"/>
    <property type="project" value="UniProtKB-UniRule"/>
</dbReference>
<dbReference type="InterPro" id="IPR000979">
    <property type="entry name" value="Phosphodiesterase_MJ0936/Vps29"/>
</dbReference>
<dbReference type="RefSeq" id="WP_091648940.1">
    <property type="nucleotide sequence ID" value="NZ_FNHQ01000008.1"/>
</dbReference>
<dbReference type="Proteomes" id="UP000199309">
    <property type="component" value="Unassembled WGS sequence"/>
</dbReference>
<sequence length="161" mass="17732">MSQRQIGIVSDSHGRIDTIERMVKQAPEVVCWIHAGDYCEDAEVLAAYAGVPVYAVRGNNDLYTYQEPDCRDVVVDGVIITVIHGHQWYDNRMEKLAELGKKHQASLVVFGHTHCQLLEKKGKIIIVNPGSLSLPRDGKTGTYAVGTIDNSTLAGVQLCKL</sequence>
<reference evidence="4 5" key="1">
    <citation type="submission" date="2016-10" db="EMBL/GenBank/DDBJ databases">
        <authorList>
            <person name="de Groot N.N."/>
        </authorList>
    </citation>
    <scope>NUCLEOTIDE SEQUENCE [LARGE SCALE GENOMIC DNA]</scope>
    <source>
        <strain evidence="4 5">DSM 16981</strain>
    </source>
</reference>
<dbReference type="OrthoDB" id="9800565at2"/>
<dbReference type="STRING" id="349095.SAMN05660299_01068"/>
<dbReference type="EC" id="3.1.4.-" evidence="2"/>
<keyword evidence="2" id="KW-0479">Metal-binding</keyword>
<comment type="cofactor">
    <cofactor evidence="2">
        <name>a divalent metal cation</name>
        <dbReference type="ChEBI" id="CHEBI:60240"/>
    </cofactor>
</comment>
<evidence type="ECO:0000313" key="5">
    <source>
        <dbReference type="Proteomes" id="UP000199309"/>
    </source>
</evidence>
<dbReference type="InterPro" id="IPR029052">
    <property type="entry name" value="Metallo-depent_PP-like"/>
</dbReference>
<evidence type="ECO:0000313" key="4">
    <source>
        <dbReference type="EMBL" id="SDM53323.1"/>
    </source>
</evidence>
<name>A0A1G9U0I2_9FIRM</name>
<comment type="similarity">
    <text evidence="1 2">Belongs to the metallophosphoesterase superfamily. YfcE family.</text>
</comment>
<organism evidence="4 5">
    <name type="scientific">Megasphaera paucivorans</name>
    <dbReference type="NCBI Taxonomy" id="349095"/>
    <lineage>
        <taxon>Bacteria</taxon>
        <taxon>Bacillati</taxon>
        <taxon>Bacillota</taxon>
        <taxon>Negativicutes</taxon>
        <taxon>Veillonellales</taxon>
        <taxon>Veillonellaceae</taxon>
        <taxon>Megasphaera</taxon>
    </lineage>
</organism>
<dbReference type="InterPro" id="IPR024654">
    <property type="entry name" value="Calcineurin-like_PHP_lpxH"/>
</dbReference>
<dbReference type="Gene3D" id="3.60.21.10">
    <property type="match status" value="1"/>
</dbReference>